<dbReference type="InterPro" id="IPR002885">
    <property type="entry name" value="PPR_rpt"/>
</dbReference>
<dbReference type="OrthoDB" id="1887476at2759"/>
<feature type="repeat" description="PPR" evidence="2">
    <location>
        <begin position="354"/>
        <end position="388"/>
    </location>
</feature>
<protein>
    <recommendedName>
        <fullName evidence="5">Pentatricopeptide repeat-containing protein</fullName>
    </recommendedName>
</protein>
<dbReference type="GO" id="GO:0009451">
    <property type="term" value="P:RNA modification"/>
    <property type="evidence" value="ECO:0007669"/>
    <property type="project" value="InterPro"/>
</dbReference>
<gene>
    <name evidence="3" type="ORF">KP509_02G054700</name>
</gene>
<evidence type="ECO:0000256" key="1">
    <source>
        <dbReference type="ARBA" id="ARBA00022737"/>
    </source>
</evidence>
<feature type="repeat" description="PPR" evidence="2">
    <location>
        <begin position="252"/>
        <end position="286"/>
    </location>
</feature>
<accession>A0A8T2VHI3</accession>
<name>A0A8T2VHI3_CERRI</name>
<feature type="repeat" description="PPR" evidence="2">
    <location>
        <begin position="48"/>
        <end position="82"/>
    </location>
</feature>
<dbReference type="FunFam" id="1.25.40.10:FF:000158">
    <property type="entry name" value="pentatricopeptide repeat-containing protein At2g33680"/>
    <property type="match status" value="1"/>
</dbReference>
<evidence type="ECO:0000313" key="3">
    <source>
        <dbReference type="EMBL" id="KAH7443899.1"/>
    </source>
</evidence>
<dbReference type="GO" id="GO:0048731">
    <property type="term" value="P:system development"/>
    <property type="evidence" value="ECO:0007669"/>
    <property type="project" value="UniProtKB-ARBA"/>
</dbReference>
<dbReference type="Pfam" id="PF13041">
    <property type="entry name" value="PPR_2"/>
    <property type="match status" value="5"/>
</dbReference>
<feature type="repeat" description="PPR" evidence="2">
    <location>
        <begin position="150"/>
        <end position="184"/>
    </location>
</feature>
<dbReference type="Pfam" id="PF01535">
    <property type="entry name" value="PPR"/>
    <property type="match status" value="5"/>
</dbReference>
<keyword evidence="4" id="KW-1185">Reference proteome</keyword>
<dbReference type="AlphaFoldDB" id="A0A8T2VHI3"/>
<evidence type="ECO:0000313" key="4">
    <source>
        <dbReference type="Proteomes" id="UP000825935"/>
    </source>
</evidence>
<reference evidence="3" key="1">
    <citation type="submission" date="2021-08" db="EMBL/GenBank/DDBJ databases">
        <title>WGS assembly of Ceratopteris richardii.</title>
        <authorList>
            <person name="Marchant D.B."/>
            <person name="Chen G."/>
            <person name="Jenkins J."/>
            <person name="Shu S."/>
            <person name="Leebens-Mack J."/>
            <person name="Grimwood J."/>
            <person name="Schmutz J."/>
            <person name="Soltis P."/>
            <person name="Soltis D."/>
            <person name="Chen Z.-H."/>
        </authorList>
    </citation>
    <scope>NUCLEOTIDE SEQUENCE</scope>
    <source>
        <strain evidence="3">Whitten #5841</strain>
        <tissue evidence="3">Leaf</tissue>
    </source>
</reference>
<dbReference type="FunFam" id="1.25.40.10:FF:000381">
    <property type="entry name" value="Pentatricopeptide repeat-containing protein"/>
    <property type="match status" value="1"/>
</dbReference>
<dbReference type="PANTHER" id="PTHR24015">
    <property type="entry name" value="OS07G0578800 PROTEIN-RELATED"/>
    <property type="match status" value="1"/>
</dbReference>
<feature type="repeat" description="PPR" evidence="2">
    <location>
        <begin position="558"/>
        <end position="592"/>
    </location>
</feature>
<comment type="caution">
    <text evidence="3">The sequence shown here is derived from an EMBL/GenBank/DDBJ whole genome shotgun (WGS) entry which is preliminary data.</text>
</comment>
<dbReference type="InterPro" id="IPR011990">
    <property type="entry name" value="TPR-like_helical_dom_sf"/>
</dbReference>
<proteinExistence type="predicted"/>
<feature type="repeat" description="PPR" evidence="2">
    <location>
        <begin position="660"/>
        <end position="694"/>
    </location>
</feature>
<feature type="repeat" description="PPR" evidence="2">
    <location>
        <begin position="456"/>
        <end position="490"/>
    </location>
</feature>
<evidence type="ECO:0000256" key="2">
    <source>
        <dbReference type="PROSITE-ProRule" id="PRU00708"/>
    </source>
</evidence>
<dbReference type="SUPFAM" id="SSF48452">
    <property type="entry name" value="TPR-like"/>
    <property type="match status" value="1"/>
</dbReference>
<dbReference type="EMBL" id="CM035407">
    <property type="protein sequence ID" value="KAH7443899.1"/>
    <property type="molecule type" value="Genomic_DNA"/>
</dbReference>
<dbReference type="PANTHER" id="PTHR24015:SF548">
    <property type="entry name" value="OS08G0340900 PROTEIN"/>
    <property type="match status" value="1"/>
</dbReference>
<dbReference type="NCBIfam" id="TIGR00756">
    <property type="entry name" value="PPR"/>
    <property type="match status" value="5"/>
</dbReference>
<dbReference type="InterPro" id="IPR046960">
    <property type="entry name" value="PPR_At4g14850-like_plant"/>
</dbReference>
<keyword evidence="1" id="KW-0677">Repeat</keyword>
<dbReference type="FunFam" id="1.25.40.10:FF:000344">
    <property type="entry name" value="Pentatricopeptide repeat-containing protein"/>
    <property type="match status" value="2"/>
</dbReference>
<sequence length="835" mass="92433">MKPQVCRNFVGASSGAHPSHGDPLVSALIEAGSPPIAQNVLDVFACDNELSWSSLIAQCASDGKPRLALRIYDRMRQKSLFPNEACFVGLLKSCIQVKDVRKGSTIHADIVSEGLLQKDSHLGNLLVDMYAKSGSIAKAQEVFYMLPRRNVVTWTTLINGYFQSSRIEEALLLYDKMQAHGVSPNSFTFACVLKCCTTIGALNIGLETHVEVARRGLVQVTDYLSCTLVDMYSKFGLLEKAQEVFDSLSSRDVATWTALLTGYAQNELGEEAINCFNRMESEDIFPNAFTYSACVKACGSTKNAHLGAELHVETSRKGLLQGDHVLGSAFVDMYAKCGLVRRAQEVFQTLDVHDVISWNALIAGYLHHQYGEEALQCYEQMQASNVSPDSATFSLALNACSIIQDSKKGMEIHHKITESGLLGGDAVLGNALVEMYAACGMLLKAKEVFDELPRHDVGSWAAFISGLIEHNNDAEALASYQQMIQEAVLPDAMVFTLCLKACTMSGALRKGIEFHGQIAENGVIQNVQGVGNALLDMYAKCSMVHRAQEVFNELHTQDVFSWSKLIAAYAEQNLCEEAVKCFRNLQQIGILPDSVTLTHLLKACSSIGNMSFGTELHLRVEGIGQLNEDILLNNALIDMYAKCGMLKKARDAFNRCHLHDDIAWTAMITSYAQQGRIDDVFRILYSMKINGNKLNSITFISVLTACSHVGYVEEGMLWFDAMVRKYLIPPTLEHYTCMVDLLGRAGQLEKAVDLIKRTPFHSNIELWLTIMGACHKGENVDIARYAFHQVILLDETCTSAYICMYNIFCQAGMHEDAMNIEALRIKRHAPKKFSQ</sequence>
<evidence type="ECO:0008006" key="5">
    <source>
        <dbReference type="Google" id="ProtNLM"/>
    </source>
</evidence>
<dbReference type="Proteomes" id="UP000825935">
    <property type="component" value="Chromosome 2"/>
</dbReference>
<dbReference type="FunFam" id="1.25.40.10:FF:000285">
    <property type="entry name" value="Pentatricopeptide repeat-containing protein, chloroplastic"/>
    <property type="match status" value="1"/>
</dbReference>
<feature type="repeat" description="PPR" evidence="2">
    <location>
        <begin position="695"/>
        <end position="729"/>
    </location>
</feature>
<organism evidence="3 4">
    <name type="scientific">Ceratopteris richardii</name>
    <name type="common">Triangle waterfern</name>
    <dbReference type="NCBI Taxonomy" id="49495"/>
    <lineage>
        <taxon>Eukaryota</taxon>
        <taxon>Viridiplantae</taxon>
        <taxon>Streptophyta</taxon>
        <taxon>Embryophyta</taxon>
        <taxon>Tracheophyta</taxon>
        <taxon>Polypodiopsida</taxon>
        <taxon>Polypodiidae</taxon>
        <taxon>Polypodiales</taxon>
        <taxon>Pteridineae</taxon>
        <taxon>Pteridaceae</taxon>
        <taxon>Parkerioideae</taxon>
        <taxon>Ceratopteris</taxon>
    </lineage>
</organism>
<dbReference type="Gene3D" id="1.25.40.10">
    <property type="entry name" value="Tetratricopeptide repeat domain"/>
    <property type="match status" value="6"/>
</dbReference>
<dbReference type="GO" id="GO:0003723">
    <property type="term" value="F:RNA binding"/>
    <property type="evidence" value="ECO:0007669"/>
    <property type="project" value="InterPro"/>
</dbReference>
<dbReference type="PROSITE" id="PS51375">
    <property type="entry name" value="PPR"/>
    <property type="match status" value="8"/>
</dbReference>